<feature type="signal peptide" evidence="1">
    <location>
        <begin position="1"/>
        <end position="24"/>
    </location>
</feature>
<evidence type="ECO:0000259" key="2">
    <source>
        <dbReference type="Pfam" id="PF02557"/>
    </source>
</evidence>
<evidence type="ECO:0000313" key="3">
    <source>
        <dbReference type="EMBL" id="PYI67851.1"/>
    </source>
</evidence>
<dbReference type="InterPro" id="IPR009045">
    <property type="entry name" value="Zn_M74/Hedgehog-like"/>
</dbReference>
<feature type="chain" id="PRO_5015968169" description="D-alanyl-D-alanine carboxypeptidase-like core domain-containing protein" evidence="1">
    <location>
        <begin position="25"/>
        <end position="379"/>
    </location>
</feature>
<evidence type="ECO:0000313" key="4">
    <source>
        <dbReference type="Proteomes" id="UP000247832"/>
    </source>
</evidence>
<dbReference type="GO" id="GO:0006508">
    <property type="term" value="P:proteolysis"/>
    <property type="evidence" value="ECO:0007669"/>
    <property type="project" value="InterPro"/>
</dbReference>
<dbReference type="Gene3D" id="3.30.1380.10">
    <property type="match status" value="1"/>
</dbReference>
<dbReference type="SUPFAM" id="SSF55166">
    <property type="entry name" value="Hedgehog/DD-peptidase"/>
    <property type="match status" value="1"/>
</dbReference>
<dbReference type="AlphaFoldDB" id="A0A2V5L897"/>
<dbReference type="PANTHER" id="PTHR34385">
    <property type="entry name" value="D-ALANYL-D-ALANINE CARBOXYPEPTIDASE"/>
    <property type="match status" value="1"/>
</dbReference>
<reference evidence="3 4" key="1">
    <citation type="submission" date="2018-05" db="EMBL/GenBank/DDBJ databases">
        <title>Genetic diversity of glacier-inhabiting Cryobacterium bacteria in China and description of Cryobacterium mengkeensis sp. nov. and Arthrobacter glacialis sp. nov.</title>
        <authorList>
            <person name="Liu Q."/>
            <person name="Xin Y.-H."/>
        </authorList>
    </citation>
    <scope>NUCLEOTIDE SEQUENCE [LARGE SCALE GENOMIC DNA]</scope>
    <source>
        <strain evidence="3 4">LI2</strain>
    </source>
</reference>
<dbReference type="EMBL" id="QJVD01000007">
    <property type="protein sequence ID" value="PYI67851.1"/>
    <property type="molecule type" value="Genomic_DNA"/>
</dbReference>
<dbReference type="GO" id="GO:0008233">
    <property type="term" value="F:peptidase activity"/>
    <property type="evidence" value="ECO:0007669"/>
    <property type="project" value="InterPro"/>
</dbReference>
<protein>
    <recommendedName>
        <fullName evidence="2">D-alanyl-D-alanine carboxypeptidase-like core domain-containing protein</fullName>
    </recommendedName>
</protein>
<dbReference type="CDD" id="cd14852">
    <property type="entry name" value="LD-carboxypeptidase"/>
    <property type="match status" value="1"/>
</dbReference>
<dbReference type="InterPro" id="IPR052179">
    <property type="entry name" value="DD-CPase-like"/>
</dbReference>
<dbReference type="PANTHER" id="PTHR34385:SF1">
    <property type="entry name" value="PEPTIDOGLYCAN L-ALANYL-D-GLUTAMATE ENDOPEPTIDASE CWLK"/>
    <property type="match status" value="1"/>
</dbReference>
<feature type="domain" description="D-alanyl-D-alanine carboxypeptidase-like core" evidence="2">
    <location>
        <begin position="225"/>
        <end position="352"/>
    </location>
</feature>
<dbReference type="InterPro" id="IPR003709">
    <property type="entry name" value="VanY-like_core_dom"/>
</dbReference>
<dbReference type="Pfam" id="PF02557">
    <property type="entry name" value="VanY"/>
    <property type="match status" value="1"/>
</dbReference>
<dbReference type="OrthoDB" id="9792074at2"/>
<organism evidence="3 4">
    <name type="scientific">Arthrobacter livingstonensis</name>
    <dbReference type="NCBI Taxonomy" id="670078"/>
    <lineage>
        <taxon>Bacteria</taxon>
        <taxon>Bacillati</taxon>
        <taxon>Actinomycetota</taxon>
        <taxon>Actinomycetes</taxon>
        <taxon>Micrococcales</taxon>
        <taxon>Micrococcaceae</taxon>
        <taxon>Arthrobacter</taxon>
    </lineage>
</organism>
<dbReference type="InterPro" id="IPR013207">
    <property type="entry name" value="LGFP"/>
</dbReference>
<keyword evidence="4" id="KW-1185">Reference proteome</keyword>
<accession>A0A2V5L897</accession>
<dbReference type="Pfam" id="PF08310">
    <property type="entry name" value="LGFP"/>
    <property type="match status" value="3"/>
</dbReference>
<sequence>MKIGRLAMVAVVVMAMVGFPIAGAAATTADNSAIAAKYQSMGGAAGPLGAGITPLRCGLVHGGCYRAYRKGSIYWSGATGAHITHGGIAGRWATFTWERGFLGYPATDENCTLISAGCVQKFQGGYIYWQHSTGAHTIHGGIGTKWVQMGYERNPLGFPVSEESCSGVPRGCVQQFLGGSISWRSGAGVSVNPNSRSVGVVVNKRHPNSPVNQTPPDLIQIGSQLMRREAANQMAQLIRGASVTGVPVSTVSGFRSYASQASLYNYYVSLYGRAVADTISARPGFSEHQTGLVLDIGNPNGACGLQTCFAGTPAGQFAAANAWRYGFVIRYPQGYDSITGYTNEPWHLRYIGVRAATDMYNRGYRTLEQYFGLSAAPNY</sequence>
<dbReference type="Proteomes" id="UP000247832">
    <property type="component" value="Unassembled WGS sequence"/>
</dbReference>
<evidence type="ECO:0000256" key="1">
    <source>
        <dbReference type="SAM" id="SignalP"/>
    </source>
</evidence>
<gene>
    <name evidence="3" type="ORF">CVV68_08270</name>
</gene>
<dbReference type="RefSeq" id="WP_110500526.1">
    <property type="nucleotide sequence ID" value="NZ_QJVD01000007.1"/>
</dbReference>
<comment type="caution">
    <text evidence="3">The sequence shown here is derived from an EMBL/GenBank/DDBJ whole genome shotgun (WGS) entry which is preliminary data.</text>
</comment>
<proteinExistence type="predicted"/>
<name>A0A2V5L897_9MICC</name>
<keyword evidence="1" id="KW-0732">Signal</keyword>
<dbReference type="InterPro" id="IPR058193">
    <property type="entry name" value="VanY/YodJ_core_dom"/>
</dbReference>